<reference evidence="1" key="1">
    <citation type="submission" date="2021-06" db="EMBL/GenBank/DDBJ databases">
        <authorList>
            <person name="Kallberg Y."/>
            <person name="Tangrot J."/>
            <person name="Rosling A."/>
        </authorList>
    </citation>
    <scope>NUCLEOTIDE SEQUENCE</scope>
    <source>
        <strain evidence="1">MT106</strain>
    </source>
</reference>
<keyword evidence="2" id="KW-1185">Reference proteome</keyword>
<evidence type="ECO:0000313" key="2">
    <source>
        <dbReference type="Proteomes" id="UP000789831"/>
    </source>
</evidence>
<dbReference type="AlphaFoldDB" id="A0A9N9E5T9"/>
<comment type="caution">
    <text evidence="1">The sequence shown here is derived from an EMBL/GenBank/DDBJ whole genome shotgun (WGS) entry which is preliminary data.</text>
</comment>
<sequence length="47" mass="5248">LKKISQSHECPPMKSVYILQFKSRESVGAELLDIISGSGLRRFITIA</sequence>
<organism evidence="1 2">
    <name type="scientific">Ambispora gerdemannii</name>
    <dbReference type="NCBI Taxonomy" id="144530"/>
    <lineage>
        <taxon>Eukaryota</taxon>
        <taxon>Fungi</taxon>
        <taxon>Fungi incertae sedis</taxon>
        <taxon>Mucoromycota</taxon>
        <taxon>Glomeromycotina</taxon>
        <taxon>Glomeromycetes</taxon>
        <taxon>Archaeosporales</taxon>
        <taxon>Ambisporaceae</taxon>
        <taxon>Ambispora</taxon>
    </lineage>
</organism>
<accession>A0A9N9E5T9</accession>
<feature type="non-terminal residue" evidence="1">
    <location>
        <position position="1"/>
    </location>
</feature>
<evidence type="ECO:0000313" key="1">
    <source>
        <dbReference type="EMBL" id="CAG8661201.1"/>
    </source>
</evidence>
<protein>
    <submittedName>
        <fullName evidence="1">6333_t:CDS:1</fullName>
    </submittedName>
</protein>
<dbReference type="EMBL" id="CAJVPL010005882">
    <property type="protein sequence ID" value="CAG8661201.1"/>
    <property type="molecule type" value="Genomic_DNA"/>
</dbReference>
<name>A0A9N9E5T9_9GLOM</name>
<proteinExistence type="predicted"/>
<dbReference type="Proteomes" id="UP000789831">
    <property type="component" value="Unassembled WGS sequence"/>
</dbReference>
<gene>
    <name evidence="1" type="ORF">AGERDE_LOCUS11822</name>
</gene>